<proteinExistence type="predicted"/>
<feature type="region of interest" description="Disordered" evidence="2">
    <location>
        <begin position="26"/>
        <end position="73"/>
    </location>
</feature>
<dbReference type="STRING" id="37360.A0A0G4ISJ5"/>
<keyword evidence="4" id="KW-1185">Reference proteome</keyword>
<accession>A0A0G4ISJ5</accession>
<feature type="coiled-coil region" evidence="1">
    <location>
        <begin position="348"/>
        <end position="452"/>
    </location>
</feature>
<protein>
    <recommendedName>
        <fullName evidence="5">Progesterone-induced-blocking factor 1</fullName>
    </recommendedName>
</protein>
<evidence type="ECO:0000313" key="4">
    <source>
        <dbReference type="Proteomes" id="UP000039324"/>
    </source>
</evidence>
<dbReference type="AlphaFoldDB" id="A0A0G4ISJ5"/>
<dbReference type="OMA" id="KCERDTF"/>
<keyword evidence="1" id="KW-0175">Coiled coil</keyword>
<sequence>MKSAELGPLIQRCGIESLRPDDLKLLDSTTASADDDDDGDDRSSMSSSTTRDVAVSAARRQVLRERERHQRDMAAVRRQMRLAQEKTAGDLRQLEKRLREMESAGPIAQERLRVAKDALHDLVVPESEYLGADPVSERPACLMWNAPEIVAIPEEQRSLREFAVVQVYERVAALRKQVAAETSARDAARKDLARLREKHAEMTEEASRAERTFRDRMEEALTEIESLQARNRKLSEDASHANARLEEVSNKEARFDTVQRLSRSAALIVASLLMCDGFSEKLAMAEERDAKLSEEFKLLSANYASACQERDAATKKASEREQSLELVRLDKIYLEREVGALRDLNASHDAIQAELNDKVKRLREQREQLHDKIETMRSQWKTQYEDRVNSELARLQERSERELDQIRVQQRDGYERELAGLREQRDMAAADRDRLQAKYEDARTAYDKLRSEYQTSQTTLESQVQVHEPDELQSKRARAQRPSSQDLRSQLKMKTFEFDRLTVTFEESQGAHRKLQQTFTKLQEENDIFRTQYYTLRNESARVESELSGLNTVLRDKLSTYEQLEAELDMAITSSGADAHFDPGNTVDVVADVSAAVPSTSKRRIKQSLMLAQKLLQKQRELDTLKGELVAQSERLHAVSNELHECRSQLQKVEQPYNFLVESIKERETLLKQAHAVIGELKGQLQDVSQQYDKLVASKNEVEASLRTLLKATSAMRKPVDGNAEDVATCKSAPAPNDVPEWCQKLRQQNKSRRLLDDRVQQITS</sequence>
<feature type="coiled-coil region" evidence="1">
    <location>
        <begin position="178"/>
        <end position="251"/>
    </location>
</feature>
<dbReference type="EMBL" id="CDSF01000083">
    <property type="protein sequence ID" value="CEO98187.1"/>
    <property type="molecule type" value="Genomic_DNA"/>
</dbReference>
<dbReference type="PANTHER" id="PTHR18950:SF0">
    <property type="entry name" value="PROGESTERONE IMMUNOMODULATORY BINDING FACTOR 1"/>
    <property type="match status" value="1"/>
</dbReference>
<dbReference type="GO" id="GO:0005815">
    <property type="term" value="C:microtubule organizing center"/>
    <property type="evidence" value="ECO:0007669"/>
    <property type="project" value="TreeGrafter"/>
</dbReference>
<name>A0A0G4ISJ5_PLABS</name>
<evidence type="ECO:0000256" key="2">
    <source>
        <dbReference type="SAM" id="MobiDB-lite"/>
    </source>
</evidence>
<evidence type="ECO:0000313" key="3">
    <source>
        <dbReference type="EMBL" id="CEO98187.1"/>
    </source>
</evidence>
<evidence type="ECO:0000256" key="1">
    <source>
        <dbReference type="SAM" id="Coils"/>
    </source>
</evidence>
<dbReference type="Proteomes" id="UP000039324">
    <property type="component" value="Unassembled WGS sequence"/>
</dbReference>
<dbReference type="OrthoDB" id="299638at2759"/>
<dbReference type="GO" id="GO:0060271">
    <property type="term" value="P:cilium assembly"/>
    <property type="evidence" value="ECO:0007669"/>
    <property type="project" value="TreeGrafter"/>
</dbReference>
<gene>
    <name evidence="3" type="ORF">PBRA_006301</name>
</gene>
<feature type="compositionally biased region" description="Polar residues" evidence="2">
    <location>
        <begin position="453"/>
        <end position="465"/>
    </location>
</feature>
<evidence type="ECO:0008006" key="5">
    <source>
        <dbReference type="Google" id="ProtNLM"/>
    </source>
</evidence>
<feature type="compositionally biased region" description="Basic and acidic residues" evidence="2">
    <location>
        <begin position="62"/>
        <end position="73"/>
    </location>
</feature>
<dbReference type="PANTHER" id="PTHR18950">
    <property type="entry name" value="PROGESTERONE-INDUCED BLOCKING FACTOR 1"/>
    <property type="match status" value="1"/>
</dbReference>
<organism evidence="3 4">
    <name type="scientific">Plasmodiophora brassicae</name>
    <name type="common">Clubroot disease agent</name>
    <dbReference type="NCBI Taxonomy" id="37360"/>
    <lineage>
        <taxon>Eukaryota</taxon>
        <taxon>Sar</taxon>
        <taxon>Rhizaria</taxon>
        <taxon>Endomyxa</taxon>
        <taxon>Phytomyxea</taxon>
        <taxon>Plasmodiophorida</taxon>
        <taxon>Plasmodiophoridae</taxon>
        <taxon>Plasmodiophora</taxon>
    </lineage>
</organism>
<reference evidence="3 4" key="1">
    <citation type="submission" date="2015-02" db="EMBL/GenBank/DDBJ databases">
        <authorList>
            <person name="Chooi Y.-H."/>
        </authorList>
    </citation>
    <scope>NUCLEOTIDE SEQUENCE [LARGE SCALE GENOMIC DNA]</scope>
    <source>
        <strain evidence="3">E3</strain>
    </source>
</reference>
<feature type="region of interest" description="Disordered" evidence="2">
    <location>
        <begin position="453"/>
        <end position="488"/>
    </location>
</feature>
<dbReference type="InterPro" id="IPR026205">
    <property type="entry name" value="PIBF1"/>
</dbReference>